<dbReference type="EMBL" id="JAAFYZ010000008">
    <property type="protein sequence ID" value="MBS2545962.1"/>
    <property type="molecule type" value="Genomic_DNA"/>
</dbReference>
<dbReference type="RefSeq" id="WP_212007619.1">
    <property type="nucleotide sequence ID" value="NZ_JAAFYZ010000008.1"/>
</dbReference>
<keyword evidence="2" id="KW-1185">Reference proteome</keyword>
<accession>A0ABS5KIQ2</accession>
<dbReference type="Proteomes" id="UP000730482">
    <property type="component" value="Unassembled WGS sequence"/>
</dbReference>
<gene>
    <name evidence="1" type="ORF">KGQ19_03685</name>
</gene>
<comment type="caution">
    <text evidence="1">The sequence shown here is derived from an EMBL/GenBank/DDBJ whole genome shotgun (WGS) entry which is preliminary data.</text>
</comment>
<name>A0ABS5KIQ2_9ACTN</name>
<protein>
    <submittedName>
        <fullName evidence="1">Uncharacterized protein</fullName>
    </submittedName>
</protein>
<organism evidence="1 2">
    <name type="scientific">Catenulispora pinistramenti</name>
    <dbReference type="NCBI Taxonomy" id="2705254"/>
    <lineage>
        <taxon>Bacteria</taxon>
        <taxon>Bacillati</taxon>
        <taxon>Actinomycetota</taxon>
        <taxon>Actinomycetes</taxon>
        <taxon>Catenulisporales</taxon>
        <taxon>Catenulisporaceae</taxon>
        <taxon>Catenulispora</taxon>
    </lineage>
</organism>
<reference evidence="1 2" key="1">
    <citation type="submission" date="2020-02" db="EMBL/GenBank/DDBJ databases">
        <title>Acidophilic actinobacteria isolated from forest soil.</title>
        <authorList>
            <person name="Golinska P."/>
        </authorList>
    </citation>
    <scope>NUCLEOTIDE SEQUENCE [LARGE SCALE GENOMIC DNA]</scope>
    <source>
        <strain evidence="1 2">NL8</strain>
    </source>
</reference>
<evidence type="ECO:0000313" key="1">
    <source>
        <dbReference type="EMBL" id="MBS2545962.1"/>
    </source>
</evidence>
<sequence length="103" mass="11761">MRTTSHAITAVEPMTGPAEPGRYFVANQRRVPVTMLKPGQWVHLDPDSEWYEVSKVGRPYDAPVPGTAAKQWRRFVTVEFTDIIDRTFLASSQLWVRNDEEGN</sequence>
<proteinExistence type="predicted"/>
<evidence type="ECO:0000313" key="2">
    <source>
        <dbReference type="Proteomes" id="UP000730482"/>
    </source>
</evidence>